<protein>
    <submittedName>
        <fullName evidence="4">ABC transporter related protein</fullName>
    </submittedName>
</protein>
<dbReference type="PANTHER" id="PTHR43514:SF4">
    <property type="entry name" value="ABC TRANSPORTER I FAMILY MEMBER 10"/>
    <property type="match status" value="1"/>
</dbReference>
<dbReference type="InterPro" id="IPR027417">
    <property type="entry name" value="P-loop_NTPase"/>
</dbReference>
<dbReference type="KEGG" id="rsi:Runsl_1827"/>
<dbReference type="InterPro" id="IPR003439">
    <property type="entry name" value="ABC_transporter-like_ATP-bd"/>
</dbReference>
<keyword evidence="1" id="KW-0547">Nucleotide-binding</keyword>
<dbReference type="AlphaFoldDB" id="A0A7U4E565"/>
<name>A0A7U4E565_RUNSL</name>
<dbReference type="InterPro" id="IPR017871">
    <property type="entry name" value="ABC_transporter-like_CS"/>
</dbReference>
<dbReference type="PROSITE" id="PS00211">
    <property type="entry name" value="ABC_TRANSPORTER_1"/>
    <property type="match status" value="1"/>
</dbReference>
<dbReference type="InterPro" id="IPR050334">
    <property type="entry name" value="Molybdenum_import_ModC"/>
</dbReference>
<reference evidence="5" key="1">
    <citation type="submission" date="2011-06" db="EMBL/GenBank/DDBJ databases">
        <title>The complete genome of chromosome of Runella slithyformis DSM 19594.</title>
        <authorList>
            <consortium name="US DOE Joint Genome Institute (JGI-PGF)"/>
            <person name="Lucas S."/>
            <person name="Han J."/>
            <person name="Lapidus A."/>
            <person name="Bruce D."/>
            <person name="Goodwin L."/>
            <person name="Pitluck S."/>
            <person name="Peters L."/>
            <person name="Kyrpides N."/>
            <person name="Mavromatis K."/>
            <person name="Ivanova N."/>
            <person name="Ovchinnikova G."/>
            <person name="Zhang X."/>
            <person name="Misra M."/>
            <person name="Detter J.C."/>
            <person name="Tapia R."/>
            <person name="Han C."/>
            <person name="Land M."/>
            <person name="Hauser L."/>
            <person name="Markowitz V."/>
            <person name="Cheng J.-F."/>
            <person name="Hugenholtz P."/>
            <person name="Woyke T."/>
            <person name="Wu D."/>
            <person name="Tindall B."/>
            <person name="Faehrich R."/>
            <person name="Brambilla E."/>
            <person name="Klenk H.-P."/>
            <person name="Eisen J.A."/>
        </authorList>
    </citation>
    <scope>NUCLEOTIDE SEQUENCE [LARGE SCALE GENOMIC DNA]</scope>
    <source>
        <strain evidence="5">ATCC 29530 / DSM 19594 / LMG 11500 / NCIMB 11436 / LSU 4</strain>
    </source>
</reference>
<organism evidence="4 5">
    <name type="scientific">Runella slithyformis (strain ATCC 29530 / DSM 19594 / LMG 11500 / NCIMB 11436 / LSU 4)</name>
    <dbReference type="NCBI Taxonomy" id="761193"/>
    <lineage>
        <taxon>Bacteria</taxon>
        <taxon>Pseudomonadati</taxon>
        <taxon>Bacteroidota</taxon>
        <taxon>Cytophagia</taxon>
        <taxon>Cytophagales</taxon>
        <taxon>Spirosomataceae</taxon>
        <taxon>Runella</taxon>
    </lineage>
</organism>
<dbReference type="PANTHER" id="PTHR43514">
    <property type="entry name" value="ABC TRANSPORTER I FAMILY MEMBER 10"/>
    <property type="match status" value="1"/>
</dbReference>
<evidence type="ECO:0000256" key="1">
    <source>
        <dbReference type="ARBA" id="ARBA00022741"/>
    </source>
</evidence>
<evidence type="ECO:0000259" key="3">
    <source>
        <dbReference type="PROSITE" id="PS50893"/>
    </source>
</evidence>
<dbReference type="PROSITE" id="PS50893">
    <property type="entry name" value="ABC_TRANSPORTER_2"/>
    <property type="match status" value="2"/>
</dbReference>
<feature type="domain" description="ABC transporter" evidence="3">
    <location>
        <begin position="11"/>
        <end position="264"/>
    </location>
</feature>
<dbReference type="Pfam" id="PF00005">
    <property type="entry name" value="ABC_tran"/>
    <property type="match status" value="2"/>
</dbReference>
<dbReference type="GO" id="GO:0005524">
    <property type="term" value="F:ATP binding"/>
    <property type="evidence" value="ECO:0007669"/>
    <property type="project" value="UniProtKB-KW"/>
</dbReference>
<evidence type="ECO:0000313" key="5">
    <source>
        <dbReference type="Proteomes" id="UP000000493"/>
    </source>
</evidence>
<proteinExistence type="predicted"/>
<gene>
    <name evidence="4" type="ordered locus">Runsl_1827</name>
</gene>
<feature type="domain" description="ABC transporter" evidence="3">
    <location>
        <begin position="294"/>
        <end position="513"/>
    </location>
</feature>
<keyword evidence="2" id="KW-0067">ATP-binding</keyword>
<accession>A0A7U4E565</accession>
<sequence length="513" mass="56972">MGKSLFVCMLISLQNAFVRRYDTVILSELNFQVLPGEQWAIVGENGSGKTTLLEVLAGKWPVWRGKLTHSYGDVLLSKVAELVPSDYSFNRIIASAAQYYQQRFHSFEAEIAPTVREVLTNQLKPVGTVDEHSVQLPVSDISEEELLKTARLLSIDHLLDRPFVTLSNGETRRMMLTRSLLKKPKLLLLDNPFAGLDVHSRDVLRTALKQLKDDRISVIFVTTSTEIPESVTNILTLKEGRITGVSAGGASFKDASENKAGPDFPVTAALPAESGPLKGDKAAAAAFQGFEWAVDLRNINVTYGSKKVLMNVNWKIRKGEKWALVGPNGSGKSTLLSLLTADNPQRFANDYDLFDLKRGGASMWDVKSKIGHVSPELHLYFPQETTVFKAIASGFFDATGVYFRKLTEEQIQRTQVVAEWLNVSAFIEKPFKNISKGQQRLVLLARALVKNPPLLILDEPCQGLDFAAVEHFKEVVDAICDTPERTLIYVSHYAHEIPSCVTQTLRLEDGKVV</sequence>
<dbReference type="GO" id="GO:0016887">
    <property type="term" value="F:ATP hydrolysis activity"/>
    <property type="evidence" value="ECO:0007669"/>
    <property type="project" value="InterPro"/>
</dbReference>
<reference evidence="4 5" key="2">
    <citation type="journal article" date="2012" name="Stand. Genomic Sci.">
        <title>Complete genome sequence of the aquatic bacterium Runella slithyformis type strain (LSU 4(T)).</title>
        <authorList>
            <person name="Copeland A."/>
            <person name="Zhang X."/>
            <person name="Misra M."/>
            <person name="Lapidus A."/>
            <person name="Nolan M."/>
            <person name="Lucas S."/>
            <person name="Deshpande S."/>
            <person name="Cheng J.F."/>
            <person name="Tapia R."/>
            <person name="Goodwin L.A."/>
            <person name="Pitluck S."/>
            <person name="Liolios K."/>
            <person name="Pagani I."/>
            <person name="Ivanova N."/>
            <person name="Mikhailova N."/>
            <person name="Pati A."/>
            <person name="Chen A."/>
            <person name="Palaniappan K."/>
            <person name="Land M."/>
            <person name="Hauser L."/>
            <person name="Pan C."/>
            <person name="Jeffries C.D."/>
            <person name="Detter J.C."/>
            <person name="Brambilla E.M."/>
            <person name="Rohde M."/>
            <person name="Djao O.D."/>
            <person name="Goker M."/>
            <person name="Sikorski J."/>
            <person name="Tindall B.J."/>
            <person name="Woyke T."/>
            <person name="Bristow J."/>
            <person name="Eisen J.A."/>
            <person name="Markowitz V."/>
            <person name="Hugenholtz P."/>
            <person name="Kyrpides N.C."/>
            <person name="Klenk H.P."/>
            <person name="Mavromatis K."/>
        </authorList>
    </citation>
    <scope>NUCLEOTIDE SEQUENCE [LARGE SCALE GENOMIC DNA]</scope>
    <source>
        <strain evidence="5">ATCC 29530 / DSM 19594 / LMG 11500 / NCIMB 11436 / LSU 4</strain>
    </source>
</reference>
<keyword evidence="5" id="KW-1185">Reference proteome</keyword>
<dbReference type="Gene3D" id="3.40.50.300">
    <property type="entry name" value="P-loop containing nucleotide triphosphate hydrolases"/>
    <property type="match status" value="2"/>
</dbReference>
<dbReference type="EMBL" id="CP002859">
    <property type="protein sequence ID" value="AEI48251.1"/>
    <property type="molecule type" value="Genomic_DNA"/>
</dbReference>
<evidence type="ECO:0000313" key="4">
    <source>
        <dbReference type="EMBL" id="AEI48251.1"/>
    </source>
</evidence>
<dbReference type="InterPro" id="IPR003593">
    <property type="entry name" value="AAA+_ATPase"/>
</dbReference>
<dbReference type="Proteomes" id="UP000000493">
    <property type="component" value="Chromosome"/>
</dbReference>
<evidence type="ECO:0000256" key="2">
    <source>
        <dbReference type="ARBA" id="ARBA00022840"/>
    </source>
</evidence>
<dbReference type="SMART" id="SM00382">
    <property type="entry name" value="AAA"/>
    <property type="match status" value="2"/>
</dbReference>
<dbReference type="SUPFAM" id="SSF52540">
    <property type="entry name" value="P-loop containing nucleoside triphosphate hydrolases"/>
    <property type="match status" value="2"/>
</dbReference>